<dbReference type="InterPro" id="IPR036259">
    <property type="entry name" value="MFS_trans_sf"/>
</dbReference>
<dbReference type="Proteomes" id="UP000310458">
    <property type="component" value="Unassembled WGS sequence"/>
</dbReference>
<keyword evidence="5 7" id="KW-1133">Transmembrane helix</keyword>
<protein>
    <submittedName>
        <fullName evidence="9">MFS transporter</fullName>
    </submittedName>
</protein>
<dbReference type="InterPro" id="IPR020846">
    <property type="entry name" value="MFS_dom"/>
</dbReference>
<dbReference type="PROSITE" id="PS50850">
    <property type="entry name" value="MFS"/>
    <property type="match status" value="1"/>
</dbReference>
<sequence>MRRARGLVPEQLIEDLHAAPSQTGLCEEADGWAFVSTSRTLPFKLYQTYGTVWGVVVNRRLHGDPANTDTGALRLAGVAETTAAPDRSLARWQRWTVLGIVSSALLLIALDNTILYTALPILSNDLGATNSQQLWIINGYPLTMAGLLLGSGALGDRFGHKRVFQVGLVIFGSASLAAAFATNPEALIAARLLKGVGAAAMMPATLALIRISFAAERERNLAIAIWAATASVGMAAGPLVSGTLLEWFWWGSVFLINVPIVIAASILMIAIGPRNLNNPARRWDAVSSTQALVGMAASVLALKTWAEAPLNLPLALISTVIGGVALTLFVRRQMRLMRSATEPLVDFAIFRNRGFSGGVVAAGASIFTIMGLQLVITQRYQLVEGFSPLEAGLLVTAMAVASMPFAIFGGAVLHRVGLLLLVAGGIGTAALGTGIVIAAAVQDSLPVLITGLIVAGVGVGASMSVASSAIMGNVPPRRAGMAASLEEVSYEFGGLVAVATMGSLLTFVYSRALTLPADSENMISSSPAVALSSDDAGVVSAAASAFDSAYLAVLVATCVVVTLGALGCAWLLRRYTPGTESQAYPDNH</sequence>
<gene>
    <name evidence="9" type="ORF">FEF26_12815</name>
</gene>
<dbReference type="EMBL" id="VAVZ01000040">
    <property type="protein sequence ID" value="TLP93857.1"/>
    <property type="molecule type" value="Genomic_DNA"/>
</dbReference>
<feature type="transmembrane region" description="Helical" evidence="7">
    <location>
        <begin position="447"/>
        <end position="471"/>
    </location>
</feature>
<feature type="transmembrane region" description="Helical" evidence="7">
    <location>
        <begin position="312"/>
        <end position="330"/>
    </location>
</feature>
<reference evidence="9 10" key="1">
    <citation type="submission" date="2019-05" db="EMBL/GenBank/DDBJ databases">
        <title>Nesterenkonia sp. GY074 isolated from the Southern Atlantic Ocean.</title>
        <authorList>
            <person name="Zhang G."/>
        </authorList>
    </citation>
    <scope>NUCLEOTIDE SEQUENCE [LARGE SCALE GENOMIC DNA]</scope>
    <source>
        <strain evidence="9 10">GY074</strain>
    </source>
</reference>
<dbReference type="Gene3D" id="1.20.1250.20">
    <property type="entry name" value="MFS general substrate transporter like domains"/>
    <property type="match status" value="1"/>
</dbReference>
<feature type="transmembrane region" description="Helical" evidence="7">
    <location>
        <begin position="188"/>
        <end position="209"/>
    </location>
</feature>
<evidence type="ECO:0000313" key="9">
    <source>
        <dbReference type="EMBL" id="TLP93857.1"/>
    </source>
</evidence>
<dbReference type="CDD" id="cd17321">
    <property type="entry name" value="MFS_MMR_MDR_like"/>
    <property type="match status" value="1"/>
</dbReference>
<feature type="transmembrane region" description="Helical" evidence="7">
    <location>
        <begin position="391"/>
        <end position="411"/>
    </location>
</feature>
<evidence type="ECO:0000256" key="6">
    <source>
        <dbReference type="ARBA" id="ARBA00023136"/>
    </source>
</evidence>
<dbReference type="Gene3D" id="1.20.1720.10">
    <property type="entry name" value="Multidrug resistance protein D"/>
    <property type="match status" value="1"/>
</dbReference>
<keyword evidence="10" id="KW-1185">Reference proteome</keyword>
<feature type="transmembrane region" description="Helical" evidence="7">
    <location>
        <begin position="418"/>
        <end position="441"/>
    </location>
</feature>
<comment type="subcellular location">
    <subcellularLocation>
        <location evidence="1">Cell membrane</location>
        <topology evidence="1">Multi-pass membrane protein</topology>
    </subcellularLocation>
</comment>
<keyword evidence="3" id="KW-1003">Cell membrane</keyword>
<evidence type="ECO:0000256" key="2">
    <source>
        <dbReference type="ARBA" id="ARBA00022448"/>
    </source>
</evidence>
<feature type="transmembrane region" description="Helical" evidence="7">
    <location>
        <begin position="355"/>
        <end position="376"/>
    </location>
</feature>
<keyword evidence="2" id="KW-0813">Transport</keyword>
<organism evidence="9 10">
    <name type="scientific">Nesterenkonia salmonea</name>
    <dbReference type="NCBI Taxonomy" id="1804987"/>
    <lineage>
        <taxon>Bacteria</taxon>
        <taxon>Bacillati</taxon>
        <taxon>Actinomycetota</taxon>
        <taxon>Actinomycetes</taxon>
        <taxon>Micrococcales</taxon>
        <taxon>Micrococcaceae</taxon>
        <taxon>Nesterenkonia</taxon>
    </lineage>
</organism>
<evidence type="ECO:0000256" key="3">
    <source>
        <dbReference type="ARBA" id="ARBA00022475"/>
    </source>
</evidence>
<dbReference type="OrthoDB" id="9781469at2"/>
<dbReference type="InterPro" id="IPR011701">
    <property type="entry name" value="MFS"/>
</dbReference>
<feature type="transmembrane region" description="Helical" evidence="7">
    <location>
        <begin position="549"/>
        <end position="572"/>
    </location>
</feature>
<feature type="transmembrane region" description="Helical" evidence="7">
    <location>
        <begin position="247"/>
        <end position="271"/>
    </location>
</feature>
<feature type="transmembrane region" description="Helical" evidence="7">
    <location>
        <begin position="492"/>
        <end position="512"/>
    </location>
</feature>
<comment type="caution">
    <text evidence="9">The sequence shown here is derived from an EMBL/GenBank/DDBJ whole genome shotgun (WGS) entry which is preliminary data.</text>
</comment>
<evidence type="ECO:0000256" key="1">
    <source>
        <dbReference type="ARBA" id="ARBA00004651"/>
    </source>
</evidence>
<accession>A0A5R9B8A5</accession>
<name>A0A5R9B8A5_9MICC</name>
<feature type="transmembrane region" description="Helical" evidence="7">
    <location>
        <begin position="283"/>
        <end position="306"/>
    </location>
</feature>
<dbReference type="PANTHER" id="PTHR42718:SF47">
    <property type="entry name" value="METHYL VIOLOGEN RESISTANCE PROTEIN SMVA"/>
    <property type="match status" value="1"/>
</dbReference>
<evidence type="ECO:0000256" key="4">
    <source>
        <dbReference type="ARBA" id="ARBA00022692"/>
    </source>
</evidence>
<evidence type="ECO:0000313" key="10">
    <source>
        <dbReference type="Proteomes" id="UP000310458"/>
    </source>
</evidence>
<dbReference type="GO" id="GO:0022857">
    <property type="term" value="F:transmembrane transporter activity"/>
    <property type="evidence" value="ECO:0007669"/>
    <property type="project" value="InterPro"/>
</dbReference>
<feature type="transmembrane region" description="Helical" evidence="7">
    <location>
        <begin position="134"/>
        <end position="154"/>
    </location>
</feature>
<keyword evidence="6 7" id="KW-0472">Membrane</keyword>
<evidence type="ECO:0000259" key="8">
    <source>
        <dbReference type="PROSITE" id="PS50850"/>
    </source>
</evidence>
<proteinExistence type="predicted"/>
<feature type="domain" description="Major facilitator superfamily (MFS) profile" evidence="8">
    <location>
        <begin position="97"/>
        <end position="576"/>
    </location>
</feature>
<dbReference type="PANTHER" id="PTHR42718">
    <property type="entry name" value="MAJOR FACILITATOR SUPERFAMILY MULTIDRUG TRANSPORTER MFSC"/>
    <property type="match status" value="1"/>
</dbReference>
<evidence type="ECO:0000256" key="7">
    <source>
        <dbReference type="SAM" id="Phobius"/>
    </source>
</evidence>
<dbReference type="Pfam" id="PF07690">
    <property type="entry name" value="MFS_1"/>
    <property type="match status" value="1"/>
</dbReference>
<feature type="transmembrane region" description="Helical" evidence="7">
    <location>
        <begin position="97"/>
        <end position="122"/>
    </location>
</feature>
<evidence type="ECO:0000256" key="5">
    <source>
        <dbReference type="ARBA" id="ARBA00022989"/>
    </source>
</evidence>
<dbReference type="AlphaFoldDB" id="A0A5R9B8A5"/>
<dbReference type="GO" id="GO:0005886">
    <property type="term" value="C:plasma membrane"/>
    <property type="evidence" value="ECO:0007669"/>
    <property type="project" value="UniProtKB-SubCell"/>
</dbReference>
<keyword evidence="4 7" id="KW-0812">Transmembrane</keyword>
<feature type="transmembrane region" description="Helical" evidence="7">
    <location>
        <begin position="221"/>
        <end position="241"/>
    </location>
</feature>
<dbReference type="SUPFAM" id="SSF103473">
    <property type="entry name" value="MFS general substrate transporter"/>
    <property type="match status" value="1"/>
</dbReference>
<feature type="transmembrane region" description="Helical" evidence="7">
    <location>
        <begin position="163"/>
        <end position="182"/>
    </location>
</feature>